<sequence length="279" mass="31852">MPQVELSPLEEKILADLAPPDIARVSTTHVWIIEWLDESEVKTGHALHIWMEQRREGWSHYRSCTTKMEVLAVIEEATQLARHREMRPILHIEAHGCKDGLAASQRSKDFLEWNELTRPLQQLNLATRCNLVVFCSACIGYAGVLIFSEGPRAPMVALVGPTEEAGPTDLLNASKEFYRCWSNGGAISEITANAERETRGIAIEYEPFNKFALEALARNIMLLLRSPDRKTVGVRDLGKALQLGWDQMFMIDLYPENRDRFGTDIHKLIREIEKRLHHR</sequence>
<dbReference type="Proteomes" id="UP001446337">
    <property type="component" value="Chromosome"/>
</dbReference>
<protein>
    <submittedName>
        <fullName evidence="1">Uncharacterized protein</fullName>
    </submittedName>
</protein>
<evidence type="ECO:0000313" key="1">
    <source>
        <dbReference type="EMBL" id="XAN16966.1"/>
    </source>
</evidence>
<dbReference type="RefSeq" id="WP_123785859.1">
    <property type="nucleotide sequence ID" value="NZ_CP036344.1"/>
</dbReference>
<accession>A0ABZ3G6S0</accession>
<gene>
    <name evidence="1" type="ORF">AAIK43_02745</name>
</gene>
<organism evidence="1 2">
    <name type="scientific">Achromobacter denitrificans</name>
    <name type="common">Alcaligenes denitrificans</name>
    <dbReference type="NCBI Taxonomy" id="32002"/>
    <lineage>
        <taxon>Bacteria</taxon>
        <taxon>Pseudomonadati</taxon>
        <taxon>Pseudomonadota</taxon>
        <taxon>Betaproteobacteria</taxon>
        <taxon>Burkholderiales</taxon>
        <taxon>Alcaligenaceae</taxon>
        <taxon>Achromobacter</taxon>
    </lineage>
</organism>
<proteinExistence type="predicted"/>
<reference evidence="1 2" key="1">
    <citation type="submission" date="2024-05" db="EMBL/GenBank/DDBJ databases">
        <title>Achromobacter denitrificans. BP1, complete genome.</title>
        <authorList>
            <person name="Zhang B."/>
        </authorList>
    </citation>
    <scope>NUCLEOTIDE SEQUENCE [LARGE SCALE GENOMIC DNA]</scope>
    <source>
        <strain evidence="1 2">BP1</strain>
    </source>
</reference>
<evidence type="ECO:0000313" key="2">
    <source>
        <dbReference type="Proteomes" id="UP001446337"/>
    </source>
</evidence>
<name>A0ABZ3G6S0_ACHDE</name>
<dbReference type="EMBL" id="CP154792">
    <property type="protein sequence ID" value="XAN16966.1"/>
    <property type="molecule type" value="Genomic_DNA"/>
</dbReference>
<keyword evidence="2" id="KW-1185">Reference proteome</keyword>